<comment type="caution">
    <text evidence="3">The sequence shown here is derived from an EMBL/GenBank/DDBJ whole genome shotgun (WGS) entry which is preliminary data.</text>
</comment>
<sequence length="364" mass="39938">MKTSGIFTHRASGLDRKVWLTMAVTVLLSFALASYRLITGEKSSACQPPLIFIDGLKDDGSRTSLTGEHVWFKTPIASSGNAVWDFGDSTKRSEGFNVGHTYTHEGIFLVTVTLDGGCVTRTKFMVNVRQAIVVDSAGNIVEHIIGSDQVAPGKYNFSTPDTASSYKWAIENDNNFDPQYSRAGIYTFRTEGHYTLKLVLNNDRNRIYRKEILVVDPSEKNNRQAKPSRGDEDIALVLPPGPTAPPIQAPGTSSDTVKSVAPAPVAPKPPPVIGTSPQTFKSYLQSLVCGDMDVKELYKYLADQGATKVIANKAYTTFDAFCKEIKGKKLEIESVEFKKEGDRITEINVGYDKKGRLARNPCKG</sequence>
<feature type="compositionally biased region" description="Pro residues" evidence="1">
    <location>
        <begin position="239"/>
        <end position="248"/>
    </location>
</feature>
<dbReference type="Proteomes" id="UP001560573">
    <property type="component" value="Unassembled WGS sequence"/>
</dbReference>
<dbReference type="CDD" id="cd00146">
    <property type="entry name" value="PKD"/>
    <property type="match status" value="1"/>
</dbReference>
<feature type="compositionally biased region" description="Basic and acidic residues" evidence="1">
    <location>
        <begin position="219"/>
        <end position="232"/>
    </location>
</feature>
<feature type="region of interest" description="Disordered" evidence="1">
    <location>
        <begin position="219"/>
        <end position="261"/>
    </location>
</feature>
<evidence type="ECO:0000256" key="1">
    <source>
        <dbReference type="SAM" id="MobiDB-lite"/>
    </source>
</evidence>
<reference evidence="3 4" key="1">
    <citation type="submission" date="2023-07" db="EMBL/GenBank/DDBJ databases">
        <authorList>
            <person name="Lian W.-H."/>
        </authorList>
    </citation>
    <scope>NUCLEOTIDE SEQUENCE [LARGE SCALE GENOMIC DNA]</scope>
    <source>
        <strain evidence="3 4">SYSU DXS3180</strain>
    </source>
</reference>
<organism evidence="3 4">
    <name type="scientific">Danxiaibacter flavus</name>
    <dbReference type="NCBI Taxonomy" id="3049108"/>
    <lineage>
        <taxon>Bacteria</taxon>
        <taxon>Pseudomonadati</taxon>
        <taxon>Bacteroidota</taxon>
        <taxon>Chitinophagia</taxon>
        <taxon>Chitinophagales</taxon>
        <taxon>Chitinophagaceae</taxon>
        <taxon>Danxiaibacter</taxon>
    </lineage>
</organism>
<dbReference type="RefSeq" id="WP_369329553.1">
    <property type="nucleotide sequence ID" value="NZ_JAULBC010000003.1"/>
</dbReference>
<evidence type="ECO:0000313" key="4">
    <source>
        <dbReference type="Proteomes" id="UP001560573"/>
    </source>
</evidence>
<evidence type="ECO:0000313" key="3">
    <source>
        <dbReference type="EMBL" id="MEX6688145.1"/>
    </source>
</evidence>
<dbReference type="InterPro" id="IPR035986">
    <property type="entry name" value="PKD_dom_sf"/>
</dbReference>
<feature type="domain" description="PKD" evidence="2">
    <location>
        <begin position="84"/>
        <end position="114"/>
    </location>
</feature>
<dbReference type="InterPro" id="IPR000601">
    <property type="entry name" value="PKD_dom"/>
</dbReference>
<protein>
    <submittedName>
        <fullName evidence="3">PKD domain-containing protein</fullName>
    </submittedName>
</protein>
<name>A0ABV3ZEY7_9BACT</name>
<proteinExistence type="predicted"/>
<dbReference type="EMBL" id="JAULBC010000003">
    <property type="protein sequence ID" value="MEX6688145.1"/>
    <property type="molecule type" value="Genomic_DNA"/>
</dbReference>
<accession>A0ABV3ZEY7</accession>
<keyword evidence="4" id="KW-1185">Reference proteome</keyword>
<dbReference type="SUPFAM" id="SSF49299">
    <property type="entry name" value="PKD domain"/>
    <property type="match status" value="1"/>
</dbReference>
<dbReference type="InterPro" id="IPR013783">
    <property type="entry name" value="Ig-like_fold"/>
</dbReference>
<dbReference type="Gene3D" id="2.60.40.10">
    <property type="entry name" value="Immunoglobulins"/>
    <property type="match status" value="1"/>
</dbReference>
<dbReference type="PROSITE" id="PS50093">
    <property type="entry name" value="PKD"/>
    <property type="match status" value="1"/>
</dbReference>
<gene>
    <name evidence="3" type="ORF">QTN47_11600</name>
</gene>
<evidence type="ECO:0000259" key="2">
    <source>
        <dbReference type="PROSITE" id="PS50093"/>
    </source>
</evidence>
<dbReference type="Pfam" id="PF18911">
    <property type="entry name" value="PKD_4"/>
    <property type="match status" value="1"/>
</dbReference>